<accession>A0ABN1TFT3</accession>
<dbReference type="SUPFAM" id="SSF54427">
    <property type="entry name" value="NTF2-like"/>
    <property type="match status" value="1"/>
</dbReference>
<proteinExistence type="predicted"/>
<reference evidence="1 2" key="1">
    <citation type="journal article" date="2019" name="Int. J. Syst. Evol. Microbiol.">
        <title>The Global Catalogue of Microorganisms (GCM) 10K type strain sequencing project: providing services to taxonomists for standard genome sequencing and annotation.</title>
        <authorList>
            <consortium name="The Broad Institute Genomics Platform"/>
            <consortium name="The Broad Institute Genome Sequencing Center for Infectious Disease"/>
            <person name="Wu L."/>
            <person name="Ma J."/>
        </authorList>
    </citation>
    <scope>NUCLEOTIDE SEQUENCE [LARGE SCALE GENOMIC DNA]</scope>
    <source>
        <strain evidence="1 2">JCM 11445</strain>
    </source>
</reference>
<dbReference type="InterPro" id="IPR032710">
    <property type="entry name" value="NTF2-like_dom_sf"/>
</dbReference>
<evidence type="ECO:0000313" key="2">
    <source>
        <dbReference type="Proteomes" id="UP001500033"/>
    </source>
</evidence>
<protein>
    <recommendedName>
        <fullName evidence="3">SnoaL-like domain-containing protein</fullName>
    </recommendedName>
</protein>
<dbReference type="Proteomes" id="UP001500033">
    <property type="component" value="Unassembled WGS sequence"/>
</dbReference>
<evidence type="ECO:0000313" key="1">
    <source>
        <dbReference type="EMBL" id="GAA1079024.1"/>
    </source>
</evidence>
<dbReference type="Gene3D" id="3.10.450.50">
    <property type="match status" value="1"/>
</dbReference>
<evidence type="ECO:0008006" key="3">
    <source>
        <dbReference type="Google" id="ProtNLM"/>
    </source>
</evidence>
<organism evidence="1 2">
    <name type="scientific">Streptomyces rhizosphaericus</name>
    <dbReference type="NCBI Taxonomy" id="114699"/>
    <lineage>
        <taxon>Bacteria</taxon>
        <taxon>Bacillati</taxon>
        <taxon>Actinomycetota</taxon>
        <taxon>Actinomycetes</taxon>
        <taxon>Kitasatosporales</taxon>
        <taxon>Streptomycetaceae</taxon>
        <taxon>Streptomyces</taxon>
        <taxon>Streptomyces violaceusniger group</taxon>
    </lineage>
</organism>
<gene>
    <name evidence="1" type="ORF">GCM10009576_099720</name>
</gene>
<comment type="caution">
    <text evidence="1">The sequence shown here is derived from an EMBL/GenBank/DDBJ whole genome shotgun (WGS) entry which is preliminary data.</text>
</comment>
<sequence length="113" mass="11884">MDHQHPPAVTAYLAAEGDATALAACFTPTGGVNDEGRTHLGADAVAAWHAGASTAFEYTSTVVGQERLGDQAYRLTKHLEGDFPGGVVDLDHLFALDGDRIAFLFITVRQAAS</sequence>
<keyword evidence="2" id="KW-1185">Reference proteome</keyword>
<name>A0ABN1TFT3_9ACTN</name>
<dbReference type="EMBL" id="BAAAIE010000717">
    <property type="protein sequence ID" value="GAA1079024.1"/>
    <property type="molecule type" value="Genomic_DNA"/>
</dbReference>